<dbReference type="RefSeq" id="WP_075065980.1">
    <property type="nucleotide sequence ID" value="NZ_LKAJ02000001.1"/>
</dbReference>
<evidence type="ECO:0000313" key="3">
    <source>
        <dbReference type="Proteomes" id="UP000051497"/>
    </source>
</evidence>
<dbReference type="InterPro" id="IPR032675">
    <property type="entry name" value="LRR_dom_sf"/>
</dbReference>
<reference evidence="2" key="3">
    <citation type="submission" date="2021-06" db="EMBL/GenBank/DDBJ databases">
        <title>Genomic Description and Analysis of Intracellular Bacteria, Candidatus Berkiella cookevillensis and Candidatus Berkiella aquae.</title>
        <authorList>
            <person name="Kidane D.T."/>
            <person name="Mehari Y.T."/>
            <person name="Rice F.C."/>
            <person name="Arivett B.A."/>
            <person name="Farone A.L."/>
            <person name="Berk S.G."/>
            <person name="Farone M.B."/>
        </authorList>
    </citation>
    <scope>NUCLEOTIDE SEQUENCE</scope>
    <source>
        <strain evidence="2">HT99</strain>
    </source>
</reference>
<proteinExistence type="predicted"/>
<comment type="caution">
    <text evidence="1">The sequence shown here is derived from an EMBL/GenBank/DDBJ whole genome shotgun (WGS) entry which is preliminary data.</text>
</comment>
<dbReference type="EMBL" id="LKAJ02000001">
    <property type="protein sequence ID" value="MCS5711529.1"/>
    <property type="molecule type" value="Genomic_DNA"/>
</dbReference>
<dbReference type="EMBL" id="LKAJ01000004">
    <property type="protein sequence ID" value="KRG21600.1"/>
    <property type="molecule type" value="Genomic_DNA"/>
</dbReference>
<sequence>MLTFTDESKKSTIQNFCLLSERCNSARELKENLIYSEYRGINLNSNTLNDNDLMQLQRLTYVEDLSIANTKITGECLRTLLFIPGLKVLDISHNRTLEPYLTANILCEFLQKTQLEELDLSGNQFGCLELLALIAAAYTSATQGNFKTLILGKLEHLENHHDDQIDLLYRGMQTLAQINPAVTIECSTFAGYEMYLNNNKLKLY</sequence>
<name>A0A0Q9YLS3_9GAMM</name>
<dbReference type="SUPFAM" id="SSF52047">
    <property type="entry name" value="RNI-like"/>
    <property type="match status" value="1"/>
</dbReference>
<dbReference type="AlphaFoldDB" id="A0A0Q9YLS3"/>
<evidence type="ECO:0000313" key="2">
    <source>
        <dbReference type="EMBL" id="MCS5711529.1"/>
    </source>
</evidence>
<keyword evidence="3" id="KW-1185">Reference proteome</keyword>
<evidence type="ECO:0000313" key="1">
    <source>
        <dbReference type="EMBL" id="KRG21600.1"/>
    </source>
</evidence>
<reference evidence="2" key="2">
    <citation type="journal article" date="2016" name="Genome Announc.">
        <title>Draft Genome Sequences of Two Novel Amoeba-Resistant Intranuclear Bacteria, 'Candidatus Berkiella cookevillensis' and 'Candidatus Berkiella aquae'.</title>
        <authorList>
            <person name="Mehari Y.T."/>
            <person name="Arivett B.A."/>
            <person name="Farone A.L."/>
            <person name="Gunderson J.H."/>
            <person name="Farone M.B."/>
        </authorList>
    </citation>
    <scope>NUCLEOTIDE SEQUENCE</scope>
    <source>
        <strain evidence="2">HT99</strain>
    </source>
</reference>
<accession>A0A0Q9YLS3</accession>
<dbReference type="InterPro" id="IPR001611">
    <property type="entry name" value="Leu-rich_rpt"/>
</dbReference>
<gene>
    <name evidence="2" type="ORF">HT99x_008780</name>
    <name evidence="1" type="ORF">HT99x_01353</name>
</gene>
<dbReference type="PROSITE" id="PS51450">
    <property type="entry name" value="LRR"/>
    <property type="match status" value="1"/>
</dbReference>
<dbReference type="Gene3D" id="3.80.10.10">
    <property type="entry name" value="Ribonuclease Inhibitor"/>
    <property type="match status" value="1"/>
</dbReference>
<dbReference type="Proteomes" id="UP000051497">
    <property type="component" value="Unassembled WGS sequence"/>
</dbReference>
<organism evidence="1">
    <name type="scientific">Candidatus Berkiella aquae</name>
    <dbReference type="NCBI Taxonomy" id="295108"/>
    <lineage>
        <taxon>Bacteria</taxon>
        <taxon>Pseudomonadati</taxon>
        <taxon>Pseudomonadota</taxon>
        <taxon>Gammaproteobacteria</taxon>
        <taxon>Candidatus Berkiellales</taxon>
        <taxon>Candidatus Berkiellaceae</taxon>
        <taxon>Candidatus Berkiella</taxon>
    </lineage>
</organism>
<evidence type="ECO:0008006" key="4">
    <source>
        <dbReference type="Google" id="ProtNLM"/>
    </source>
</evidence>
<reference evidence="1" key="1">
    <citation type="submission" date="2015-09" db="EMBL/GenBank/DDBJ databases">
        <title>Draft Genome Sequences of Two Novel Amoeba-resistant Intranuclear Bacteria, Candidatus Berkiella cookevillensis and Candidatus Berkiella aquae.</title>
        <authorList>
            <person name="Mehari Y.T."/>
            <person name="Arivett B.A."/>
            <person name="Farone A.L."/>
            <person name="Gunderson J.H."/>
            <person name="Farone M.B."/>
        </authorList>
    </citation>
    <scope>NUCLEOTIDE SEQUENCE [LARGE SCALE GENOMIC DNA]</scope>
    <source>
        <strain evidence="1">HT99</strain>
    </source>
</reference>
<protein>
    <recommendedName>
        <fullName evidence="4">Leucine Rich repeats (2 copies)</fullName>
    </recommendedName>
</protein>